<dbReference type="InterPro" id="IPR004358">
    <property type="entry name" value="Sig_transdc_His_kin-like_C"/>
</dbReference>
<evidence type="ECO:0000256" key="2">
    <source>
        <dbReference type="ARBA" id="ARBA00022679"/>
    </source>
</evidence>
<protein>
    <submittedName>
        <fullName evidence="8">Two-component sensor molecule</fullName>
    </submittedName>
</protein>
<feature type="domain" description="Response regulatory" evidence="7">
    <location>
        <begin position="995"/>
        <end position="1129"/>
    </location>
</feature>
<dbReference type="SUPFAM" id="SSF52172">
    <property type="entry name" value="CheY-like"/>
    <property type="match status" value="1"/>
</dbReference>
<feature type="modified residue" description="4-aspartylphosphate" evidence="4">
    <location>
        <position position="1047"/>
    </location>
</feature>
<dbReference type="Gene3D" id="3.40.50.2300">
    <property type="match status" value="1"/>
</dbReference>
<organism evidence="8">
    <name type="scientific">Phaffia rhodozyma</name>
    <name type="common">Yeast</name>
    <name type="synonym">Xanthophyllomyces dendrorhous</name>
    <dbReference type="NCBI Taxonomy" id="264483"/>
    <lineage>
        <taxon>Eukaryota</taxon>
        <taxon>Fungi</taxon>
        <taxon>Dikarya</taxon>
        <taxon>Basidiomycota</taxon>
        <taxon>Agaricomycotina</taxon>
        <taxon>Tremellomycetes</taxon>
        <taxon>Cystofilobasidiales</taxon>
        <taxon>Mrakiaceae</taxon>
        <taxon>Phaffia</taxon>
    </lineage>
</organism>
<dbReference type="Pfam" id="PF02518">
    <property type="entry name" value="HATPase_c"/>
    <property type="match status" value="1"/>
</dbReference>
<evidence type="ECO:0000259" key="6">
    <source>
        <dbReference type="PROSITE" id="PS50109"/>
    </source>
</evidence>
<dbReference type="SUPFAM" id="SSF55874">
    <property type="entry name" value="ATPase domain of HSP90 chaperone/DNA topoisomerase II/histidine kinase"/>
    <property type="match status" value="1"/>
</dbReference>
<dbReference type="InterPro" id="IPR005467">
    <property type="entry name" value="His_kinase_dom"/>
</dbReference>
<dbReference type="Gene3D" id="3.30.450.40">
    <property type="match status" value="1"/>
</dbReference>
<proteinExistence type="predicted"/>
<evidence type="ECO:0000256" key="5">
    <source>
        <dbReference type="SAM" id="MobiDB-lite"/>
    </source>
</evidence>
<dbReference type="InterPro" id="IPR001789">
    <property type="entry name" value="Sig_transdc_resp-reg_receiver"/>
</dbReference>
<feature type="compositionally biased region" description="Polar residues" evidence="5">
    <location>
        <begin position="1"/>
        <end position="14"/>
    </location>
</feature>
<evidence type="ECO:0000256" key="1">
    <source>
        <dbReference type="ARBA" id="ARBA00022553"/>
    </source>
</evidence>
<dbReference type="PROSITE" id="PS50110">
    <property type="entry name" value="RESPONSE_REGULATORY"/>
    <property type="match status" value="1"/>
</dbReference>
<dbReference type="InterPro" id="IPR050956">
    <property type="entry name" value="2C_system_His_kinase"/>
</dbReference>
<sequence>MVDESFTQTSVAPISSSSSTSSPPSPSSCLPMTPNGEMHKVPDPLDAATGLSHLSGMVINKCPLSSSTCSGPSPCSSAVSSISSNFLQMFRSDRSDSDISCDYVSPSVSVGGVRSTKGADVSSSDLSGLNTGSTDDQKAHQNFTNWLNAYAAGKVPACVLPPKSKLLPTVHEDSVPPPYSLQPRDVDEDPTVEESTFVKRGWLPAPFPPNETERRKALYRFGLINRESFPNDPAQRGKNPVLEKAIRLARKIFNVPSAMTVLIDEVDMPILASAGYENTKYDRVGSTCAHTILFNEPHVILDCMADWRFQTNHPQTSGPAPLRFYAGTQLKTADGFHLGSFCILDTKPRTEFSDEDKGLLQDLSDMVMRELEHCLLEKHMARTTILTASVDRLTREVASAGDLADPSNLVTVYDIAARTVRETLNVDQTVIFDISAFQYLKPNLSLSSAGSYSFIGPDNNAHFSLTPSHVDSLPIMSQSTQPHSSAHSALLPPTAFLPAKLCEFLIAHPTGRVFSSTEIPTWLGYRLPEKTRYLQLQPVLNMNKSAVALIATLTSNEAQAFLDVECQFIRAVEGAILWASVLRSIQGADHAKFGFISNMSHELRTPLHGILASTELLSDTPLDPRQQTHLNTIKLCGANLSETILSVLDFTKSSSSTMGATPKNSQSSTELSVVNLADFIEETAIAVCASHQFSQAQRNQMAGAIGSLYCPRKLSSDINIDPNETPVEVLLDFGSKDFDTWNVKIDKGAVRRAVVNLLTNALKYTSKGYVKISVSSPTPVNDHPRVFIITVSDSGIGMSASFIKDHLFAPFTQENSFVAGAGLGLAITQQIVQNMNGQIDVCSVQGEGSSFKITVPLEILEPNPPRLPPIGLNQTICLLGFSPDTRRIFRTLLKEWKFKINKTERGSDVLLLDDSVSRQQVDNLLRFYRVLQFSSNWLDSNRLRESERHQILEKPCGPRKLYRAITKIFNETSISSKSLDSLAEIPPQTLRVDKCVLIVEDNIVNRSVLRVFLSRKGVKYLEAADGKEGAEIFKSQPPGSIFFVIMDLQMPVMDGYASASEIRKTEETRRQLQSKENPSGPIVNPVQIYALTGSSSLESKRKASEAGMQGFLVKPIALRQLWTHVEDAMASS</sequence>
<dbReference type="PANTHER" id="PTHR43719">
    <property type="entry name" value="TWO-COMPONENT HISTIDINE KINASE"/>
    <property type="match status" value="1"/>
</dbReference>
<dbReference type="CDD" id="cd17546">
    <property type="entry name" value="REC_hyHK_CKI1_RcsC-like"/>
    <property type="match status" value="1"/>
</dbReference>
<dbReference type="Pfam" id="PF01590">
    <property type="entry name" value="GAF"/>
    <property type="match status" value="1"/>
</dbReference>
<dbReference type="InterPro" id="IPR036890">
    <property type="entry name" value="HATPase_C_sf"/>
</dbReference>
<dbReference type="SUPFAM" id="SSF47384">
    <property type="entry name" value="Homodimeric domain of signal transducing histidine kinase"/>
    <property type="match status" value="1"/>
</dbReference>
<keyword evidence="2" id="KW-0808">Transferase</keyword>
<dbReference type="PANTHER" id="PTHR43719:SF28">
    <property type="entry name" value="PEROXIDE STRESS-ACTIVATED HISTIDINE KINASE MAK1-RELATED"/>
    <property type="match status" value="1"/>
</dbReference>
<dbReference type="SMART" id="SM00387">
    <property type="entry name" value="HATPase_c"/>
    <property type="match status" value="1"/>
</dbReference>
<keyword evidence="3" id="KW-0418">Kinase</keyword>
<dbReference type="InterPro" id="IPR029016">
    <property type="entry name" value="GAF-like_dom_sf"/>
</dbReference>
<feature type="region of interest" description="Disordered" evidence="5">
    <location>
        <begin position="112"/>
        <end position="135"/>
    </location>
</feature>
<feature type="region of interest" description="Disordered" evidence="5">
    <location>
        <begin position="1"/>
        <end position="47"/>
    </location>
</feature>
<dbReference type="Gene3D" id="3.30.565.10">
    <property type="entry name" value="Histidine kinase-like ATPase, C-terminal domain"/>
    <property type="match status" value="1"/>
</dbReference>
<dbReference type="AlphaFoldDB" id="A0A0F7SLG5"/>
<dbReference type="CDD" id="cd00082">
    <property type="entry name" value="HisKA"/>
    <property type="match status" value="1"/>
</dbReference>
<dbReference type="InterPro" id="IPR003018">
    <property type="entry name" value="GAF"/>
</dbReference>
<evidence type="ECO:0000256" key="4">
    <source>
        <dbReference type="PROSITE-ProRule" id="PRU00169"/>
    </source>
</evidence>
<feature type="domain" description="Histidine kinase" evidence="6">
    <location>
        <begin position="598"/>
        <end position="859"/>
    </location>
</feature>
<dbReference type="Pfam" id="PF00512">
    <property type="entry name" value="HisKA"/>
    <property type="match status" value="1"/>
</dbReference>
<feature type="compositionally biased region" description="Polar residues" evidence="5">
    <location>
        <begin position="121"/>
        <end position="135"/>
    </location>
</feature>
<dbReference type="SMART" id="SM00388">
    <property type="entry name" value="HisKA"/>
    <property type="match status" value="1"/>
</dbReference>
<dbReference type="PRINTS" id="PR00344">
    <property type="entry name" value="BCTRLSENSOR"/>
</dbReference>
<evidence type="ECO:0000313" key="8">
    <source>
        <dbReference type="EMBL" id="CDZ97827.1"/>
    </source>
</evidence>
<name>A0A0F7SLG5_PHARH</name>
<dbReference type="GO" id="GO:0000155">
    <property type="term" value="F:phosphorelay sensor kinase activity"/>
    <property type="evidence" value="ECO:0007669"/>
    <property type="project" value="InterPro"/>
</dbReference>
<dbReference type="SUPFAM" id="SSF55781">
    <property type="entry name" value="GAF domain-like"/>
    <property type="match status" value="1"/>
</dbReference>
<dbReference type="SMART" id="SM00448">
    <property type="entry name" value="REC"/>
    <property type="match status" value="1"/>
</dbReference>
<dbReference type="InterPro" id="IPR036097">
    <property type="entry name" value="HisK_dim/P_sf"/>
</dbReference>
<dbReference type="InterPro" id="IPR003661">
    <property type="entry name" value="HisK_dim/P_dom"/>
</dbReference>
<dbReference type="EMBL" id="LN483249">
    <property type="protein sequence ID" value="CDZ97827.1"/>
    <property type="molecule type" value="Genomic_DNA"/>
</dbReference>
<dbReference type="InterPro" id="IPR003594">
    <property type="entry name" value="HATPase_dom"/>
</dbReference>
<dbReference type="Gene3D" id="1.10.287.130">
    <property type="match status" value="1"/>
</dbReference>
<dbReference type="InterPro" id="IPR011006">
    <property type="entry name" value="CheY-like_superfamily"/>
</dbReference>
<reference evidence="8" key="1">
    <citation type="submission" date="2014-08" db="EMBL/GenBank/DDBJ databases">
        <authorList>
            <person name="Sharma Rahul"/>
            <person name="Thines Marco"/>
        </authorList>
    </citation>
    <scope>NUCLEOTIDE SEQUENCE</scope>
</reference>
<dbReference type="Pfam" id="PF00072">
    <property type="entry name" value="Response_reg"/>
    <property type="match status" value="1"/>
</dbReference>
<accession>A0A0F7SLG5</accession>
<evidence type="ECO:0000256" key="3">
    <source>
        <dbReference type="ARBA" id="ARBA00022777"/>
    </source>
</evidence>
<dbReference type="PROSITE" id="PS50109">
    <property type="entry name" value="HIS_KIN"/>
    <property type="match status" value="1"/>
</dbReference>
<keyword evidence="1 4" id="KW-0597">Phosphoprotein</keyword>
<evidence type="ECO:0000259" key="7">
    <source>
        <dbReference type="PROSITE" id="PS50110"/>
    </source>
</evidence>